<evidence type="ECO:0000256" key="4">
    <source>
        <dbReference type="PROSITE-ProRule" id="PRU00175"/>
    </source>
</evidence>
<dbReference type="PANTHER" id="PTHR14134">
    <property type="entry name" value="E3 UBIQUITIN-PROTEIN LIGASE RAD18"/>
    <property type="match status" value="1"/>
</dbReference>
<feature type="region of interest" description="Disordered" evidence="5">
    <location>
        <begin position="396"/>
        <end position="432"/>
    </location>
</feature>
<evidence type="ECO:0000313" key="7">
    <source>
        <dbReference type="EMBL" id="KAJ1366694.1"/>
    </source>
</evidence>
<feature type="compositionally biased region" description="Polar residues" evidence="5">
    <location>
        <begin position="236"/>
        <end position="245"/>
    </location>
</feature>
<evidence type="ECO:0000256" key="2">
    <source>
        <dbReference type="ARBA" id="ARBA00022771"/>
    </source>
</evidence>
<comment type="caution">
    <text evidence="7">The sequence shown here is derived from an EMBL/GenBank/DDBJ whole genome shotgun (WGS) entry which is preliminary data.</text>
</comment>
<evidence type="ECO:0000256" key="3">
    <source>
        <dbReference type="ARBA" id="ARBA00022833"/>
    </source>
</evidence>
<dbReference type="Proteomes" id="UP001196413">
    <property type="component" value="Unassembled WGS sequence"/>
</dbReference>
<feature type="region of interest" description="Disordered" evidence="5">
    <location>
        <begin position="172"/>
        <end position="199"/>
    </location>
</feature>
<dbReference type="GO" id="GO:0003697">
    <property type="term" value="F:single-stranded DNA binding"/>
    <property type="evidence" value="ECO:0007669"/>
    <property type="project" value="InterPro"/>
</dbReference>
<keyword evidence="2 4" id="KW-0863">Zinc-finger</keyword>
<evidence type="ECO:0000256" key="5">
    <source>
        <dbReference type="SAM" id="MobiDB-lite"/>
    </source>
</evidence>
<feature type="compositionally biased region" description="Low complexity" evidence="5">
    <location>
        <begin position="179"/>
        <end position="198"/>
    </location>
</feature>
<dbReference type="PROSITE" id="PS50089">
    <property type="entry name" value="ZF_RING_2"/>
    <property type="match status" value="1"/>
</dbReference>
<protein>
    <recommendedName>
        <fullName evidence="6">RING-type domain-containing protein</fullName>
    </recommendedName>
</protein>
<dbReference type="EMBL" id="JAHQIW010005648">
    <property type="protein sequence ID" value="KAJ1366694.1"/>
    <property type="molecule type" value="Genomic_DNA"/>
</dbReference>
<feature type="domain" description="RING-type" evidence="6">
    <location>
        <begin position="102"/>
        <end position="149"/>
    </location>
</feature>
<dbReference type="InterPro" id="IPR017907">
    <property type="entry name" value="Znf_RING_CS"/>
</dbReference>
<dbReference type="PROSITE" id="PS00518">
    <property type="entry name" value="ZF_RING_1"/>
    <property type="match status" value="1"/>
</dbReference>
<name>A0AAD5WDV8_PARTN</name>
<keyword evidence="3" id="KW-0862">Zinc</keyword>
<keyword evidence="8" id="KW-1185">Reference proteome</keyword>
<feature type="region of interest" description="Disordered" evidence="5">
    <location>
        <begin position="226"/>
        <end position="245"/>
    </location>
</feature>
<feature type="compositionally biased region" description="Polar residues" evidence="5">
    <location>
        <begin position="423"/>
        <end position="432"/>
    </location>
</feature>
<sequence length="432" mass="47594">MTRRAVVGPPFSLRAIKIVHDTVLCHSSKGRNPYPVGNGVDSRRVAPELAWRSAQSTLQKEHVVFIVEPFLVDALPKPSQNKDFSGENDAADCNAIVDETLCSLFSDLFNPHINFDLEFSRSMLSCGHSFCSGCIQNWLSESVSCPTCRTGTQLPIRNIALEQVVEEFRQSRQNRSRSARSSAACEEESSSASLSRQRSLGDSRRSRFIVEGPVVIVDGPGSSSGALENEIRCPGSRTSDSVEASPSGNFSRASFFRRSVCAIRKSIGRRSKKKDMNGTSEDRASVCNQPRLSTFDEKVTETGSHCEEMSSTKRFTWKKLFPFKLKKVHPFRSDKKCAVATCGPVCVYSGFGRTFERINPGEEIAIIVFGRRGVGKTSLLDNATLSCEGRHGIAPLRPHRTDAPGRKAKPHGVPVRAHDQHNCADTSATFRH</sequence>
<dbReference type="GO" id="GO:0061630">
    <property type="term" value="F:ubiquitin protein ligase activity"/>
    <property type="evidence" value="ECO:0007669"/>
    <property type="project" value="InterPro"/>
</dbReference>
<organism evidence="7 8">
    <name type="scientific">Parelaphostrongylus tenuis</name>
    <name type="common">Meningeal worm</name>
    <dbReference type="NCBI Taxonomy" id="148309"/>
    <lineage>
        <taxon>Eukaryota</taxon>
        <taxon>Metazoa</taxon>
        <taxon>Ecdysozoa</taxon>
        <taxon>Nematoda</taxon>
        <taxon>Chromadorea</taxon>
        <taxon>Rhabditida</taxon>
        <taxon>Rhabditina</taxon>
        <taxon>Rhabditomorpha</taxon>
        <taxon>Strongyloidea</taxon>
        <taxon>Metastrongylidae</taxon>
        <taxon>Parelaphostrongylus</taxon>
    </lineage>
</organism>
<accession>A0AAD5WDV8</accession>
<dbReference type="Gene3D" id="3.30.40.10">
    <property type="entry name" value="Zinc/RING finger domain, C3HC4 (zinc finger)"/>
    <property type="match status" value="1"/>
</dbReference>
<dbReference type="InterPro" id="IPR001841">
    <property type="entry name" value="Znf_RING"/>
</dbReference>
<dbReference type="InterPro" id="IPR039577">
    <property type="entry name" value="Rad18"/>
</dbReference>
<proteinExistence type="predicted"/>
<dbReference type="Pfam" id="PF00097">
    <property type="entry name" value="zf-C3HC4"/>
    <property type="match status" value="1"/>
</dbReference>
<dbReference type="SUPFAM" id="SSF57850">
    <property type="entry name" value="RING/U-box"/>
    <property type="match status" value="1"/>
</dbReference>
<dbReference type="AlphaFoldDB" id="A0AAD5WDV8"/>
<gene>
    <name evidence="7" type="ORF">KIN20_027439</name>
</gene>
<evidence type="ECO:0000313" key="8">
    <source>
        <dbReference type="Proteomes" id="UP001196413"/>
    </source>
</evidence>
<dbReference type="GO" id="GO:0006513">
    <property type="term" value="P:protein monoubiquitination"/>
    <property type="evidence" value="ECO:0007669"/>
    <property type="project" value="InterPro"/>
</dbReference>
<reference evidence="7" key="1">
    <citation type="submission" date="2021-06" db="EMBL/GenBank/DDBJ databases">
        <title>Parelaphostrongylus tenuis whole genome reference sequence.</title>
        <authorList>
            <person name="Garwood T.J."/>
            <person name="Larsen P.A."/>
            <person name="Fountain-Jones N.M."/>
            <person name="Garbe J.R."/>
            <person name="Macchietto M.G."/>
            <person name="Kania S.A."/>
            <person name="Gerhold R.W."/>
            <person name="Richards J.E."/>
            <person name="Wolf T.M."/>
        </authorList>
    </citation>
    <scope>NUCLEOTIDE SEQUENCE</scope>
    <source>
        <strain evidence="7">MNPRO001-30</strain>
        <tissue evidence="7">Meninges</tissue>
    </source>
</reference>
<dbReference type="GO" id="GO:0006301">
    <property type="term" value="P:DNA damage tolerance"/>
    <property type="evidence" value="ECO:0007669"/>
    <property type="project" value="InterPro"/>
</dbReference>
<dbReference type="GO" id="GO:0008270">
    <property type="term" value="F:zinc ion binding"/>
    <property type="evidence" value="ECO:0007669"/>
    <property type="project" value="UniProtKB-KW"/>
</dbReference>
<evidence type="ECO:0000256" key="1">
    <source>
        <dbReference type="ARBA" id="ARBA00022723"/>
    </source>
</evidence>
<keyword evidence="1" id="KW-0479">Metal-binding</keyword>
<dbReference type="InterPro" id="IPR018957">
    <property type="entry name" value="Znf_C3HC4_RING-type"/>
</dbReference>
<evidence type="ECO:0000259" key="6">
    <source>
        <dbReference type="PROSITE" id="PS50089"/>
    </source>
</evidence>
<dbReference type="InterPro" id="IPR013083">
    <property type="entry name" value="Znf_RING/FYVE/PHD"/>
</dbReference>